<keyword evidence="1" id="KW-1133">Transmembrane helix</keyword>
<feature type="transmembrane region" description="Helical" evidence="1">
    <location>
        <begin position="6"/>
        <end position="24"/>
    </location>
</feature>
<name>A0ABX2EN43_9BURK</name>
<feature type="transmembrane region" description="Helical" evidence="1">
    <location>
        <begin position="110"/>
        <end position="128"/>
    </location>
</feature>
<feature type="transmembrane region" description="Helical" evidence="1">
    <location>
        <begin position="211"/>
        <end position="244"/>
    </location>
</feature>
<evidence type="ECO:0000313" key="2">
    <source>
        <dbReference type="EMBL" id="NRF70051.1"/>
    </source>
</evidence>
<comment type="caution">
    <text evidence="2">The sequence shown here is derived from an EMBL/GenBank/DDBJ whole genome shotgun (WGS) entry which is preliminary data.</text>
</comment>
<feature type="transmembrane region" description="Helical" evidence="1">
    <location>
        <begin position="140"/>
        <end position="162"/>
    </location>
</feature>
<keyword evidence="1" id="KW-0812">Transmembrane</keyword>
<feature type="transmembrane region" description="Helical" evidence="1">
    <location>
        <begin position="54"/>
        <end position="75"/>
    </location>
</feature>
<organism evidence="2 3">
    <name type="scientific">Pseudaquabacterium terrae</name>
    <dbReference type="NCBI Taxonomy" id="2732868"/>
    <lineage>
        <taxon>Bacteria</taxon>
        <taxon>Pseudomonadati</taxon>
        <taxon>Pseudomonadota</taxon>
        <taxon>Betaproteobacteria</taxon>
        <taxon>Burkholderiales</taxon>
        <taxon>Sphaerotilaceae</taxon>
        <taxon>Pseudaquabacterium</taxon>
    </lineage>
</organism>
<dbReference type="RefSeq" id="WP_173128168.1">
    <property type="nucleotide sequence ID" value="NZ_JABRWJ010000007.1"/>
</dbReference>
<gene>
    <name evidence="2" type="ORF">HLB44_23890</name>
</gene>
<evidence type="ECO:0000256" key="1">
    <source>
        <dbReference type="SAM" id="Phobius"/>
    </source>
</evidence>
<keyword evidence="3" id="KW-1185">Reference proteome</keyword>
<reference evidence="2 3" key="1">
    <citation type="submission" date="2020-05" db="EMBL/GenBank/DDBJ databases">
        <title>Aquincola sp. isolate from soil.</title>
        <authorList>
            <person name="Han J."/>
            <person name="Kim D.-U."/>
        </authorList>
    </citation>
    <scope>NUCLEOTIDE SEQUENCE [LARGE SCALE GENOMIC DNA]</scope>
    <source>
        <strain evidence="2 3">S2</strain>
    </source>
</reference>
<keyword evidence="1" id="KW-0472">Membrane</keyword>
<evidence type="ECO:0008006" key="4">
    <source>
        <dbReference type="Google" id="ProtNLM"/>
    </source>
</evidence>
<accession>A0ABX2EN43</accession>
<proteinExistence type="predicted"/>
<protein>
    <recommendedName>
        <fullName evidence="4">DUF2752 domain-containing protein</fullName>
    </recommendedName>
</protein>
<dbReference type="Proteomes" id="UP000737171">
    <property type="component" value="Unassembled WGS sequence"/>
</dbReference>
<dbReference type="EMBL" id="JABRWJ010000007">
    <property type="protein sequence ID" value="NRF70051.1"/>
    <property type="molecule type" value="Genomic_DNA"/>
</dbReference>
<sequence length="269" mass="26599">MDEWNKAALSAAAVAALLWGLPLLGRRRAGLLTGLPTVTGPALLVLGLQSGPAALGDAAVGSVAACAPCALFALVQARAGRSVGVAAALGLATLATLLLLPLLWPLEDRLGAALFGAGAAFALCRRAMPRPSTAAAPRRPAWSALLTVAAAGGVTAAVAWSAPQLGAFWAGVLASPPLLAAVVATQQQRCAGCGAAQAFLSGYLDGLPGRAAFAASLALLAEMLALPLAFGIALVVGLLPMLALRLAATSALRRGTAAPAPSRAARSGR</sequence>
<evidence type="ECO:0000313" key="3">
    <source>
        <dbReference type="Proteomes" id="UP000737171"/>
    </source>
</evidence>
<feature type="transmembrane region" description="Helical" evidence="1">
    <location>
        <begin position="82"/>
        <end position="104"/>
    </location>
</feature>